<keyword evidence="4" id="KW-1185">Reference proteome</keyword>
<gene>
    <name evidence="3" type="ORF">HINF_LOCUS14277</name>
    <name evidence="2" type="ORF">HINF_LOCUS48788</name>
</gene>
<dbReference type="EMBL" id="CAXDID020000033">
    <property type="protein sequence ID" value="CAL5995825.1"/>
    <property type="molecule type" value="Genomic_DNA"/>
</dbReference>
<sequence>MVGDPPCGVPGGGQQREVLSGGKRVRDVHEEAVGFLHRPRREVQPEDDRVVEEHHREVWELVFQLGLGAVHQVRAGLWVLHSLVFQLADEVGQFSKYIINYYCQTIVNIFHCCSSCCSSCF</sequence>
<evidence type="ECO:0000313" key="2">
    <source>
        <dbReference type="EMBL" id="CAI9961143.1"/>
    </source>
</evidence>
<evidence type="ECO:0000313" key="3">
    <source>
        <dbReference type="EMBL" id="CAL5995825.1"/>
    </source>
</evidence>
<reference evidence="2" key="1">
    <citation type="submission" date="2023-06" db="EMBL/GenBank/DDBJ databases">
        <authorList>
            <person name="Kurt Z."/>
        </authorList>
    </citation>
    <scope>NUCLEOTIDE SEQUENCE</scope>
</reference>
<name>A0AA86QWN4_9EUKA</name>
<reference evidence="3 4" key="2">
    <citation type="submission" date="2024-07" db="EMBL/GenBank/DDBJ databases">
        <authorList>
            <person name="Akdeniz Z."/>
        </authorList>
    </citation>
    <scope>NUCLEOTIDE SEQUENCE [LARGE SCALE GENOMIC DNA]</scope>
</reference>
<dbReference type="Proteomes" id="UP001642409">
    <property type="component" value="Unassembled WGS sequence"/>
</dbReference>
<organism evidence="2">
    <name type="scientific">Hexamita inflata</name>
    <dbReference type="NCBI Taxonomy" id="28002"/>
    <lineage>
        <taxon>Eukaryota</taxon>
        <taxon>Metamonada</taxon>
        <taxon>Diplomonadida</taxon>
        <taxon>Hexamitidae</taxon>
        <taxon>Hexamitinae</taxon>
        <taxon>Hexamita</taxon>
    </lineage>
</organism>
<evidence type="ECO:0000313" key="4">
    <source>
        <dbReference type="Proteomes" id="UP001642409"/>
    </source>
</evidence>
<feature type="region of interest" description="Disordered" evidence="1">
    <location>
        <begin position="1"/>
        <end position="22"/>
    </location>
</feature>
<protein>
    <submittedName>
        <fullName evidence="3">Hypothetical_protein</fullName>
    </submittedName>
</protein>
<dbReference type="EMBL" id="CATOUU010000937">
    <property type="protein sequence ID" value="CAI9961143.1"/>
    <property type="molecule type" value="Genomic_DNA"/>
</dbReference>
<proteinExistence type="predicted"/>
<comment type="caution">
    <text evidence="2">The sequence shown here is derived from an EMBL/GenBank/DDBJ whole genome shotgun (WGS) entry which is preliminary data.</text>
</comment>
<accession>A0AA86QWN4</accession>
<dbReference type="AlphaFoldDB" id="A0AA86QWN4"/>
<evidence type="ECO:0000256" key="1">
    <source>
        <dbReference type="SAM" id="MobiDB-lite"/>
    </source>
</evidence>